<dbReference type="InterPro" id="IPR050951">
    <property type="entry name" value="Retrovirus_Pol_polyprotein"/>
</dbReference>
<dbReference type="PANTHER" id="PTHR37984:SF12">
    <property type="entry name" value="RIBONUCLEASE H"/>
    <property type="match status" value="1"/>
</dbReference>
<dbReference type="InterPro" id="IPR012337">
    <property type="entry name" value="RNaseH-like_sf"/>
</dbReference>
<evidence type="ECO:0000313" key="4">
    <source>
        <dbReference type="Proteomes" id="UP001165121"/>
    </source>
</evidence>
<evidence type="ECO:0000256" key="1">
    <source>
        <dbReference type="SAM" id="MobiDB-lite"/>
    </source>
</evidence>
<dbReference type="SUPFAM" id="SSF53098">
    <property type="entry name" value="Ribonuclease H-like"/>
    <property type="match status" value="1"/>
</dbReference>
<comment type="caution">
    <text evidence="3">The sequence shown here is derived from an EMBL/GenBank/DDBJ whole genome shotgun (WGS) entry which is preliminary data.</text>
</comment>
<dbReference type="EMBL" id="BSXT01006712">
    <property type="protein sequence ID" value="GMF62878.1"/>
    <property type="molecule type" value="Genomic_DNA"/>
</dbReference>
<accession>A0A9W6YGX3</accession>
<evidence type="ECO:0000259" key="2">
    <source>
        <dbReference type="PROSITE" id="PS50994"/>
    </source>
</evidence>
<dbReference type="InterPro" id="IPR001584">
    <property type="entry name" value="Integrase_cat-core"/>
</dbReference>
<feature type="domain" description="Integrase catalytic" evidence="2">
    <location>
        <begin position="1"/>
        <end position="134"/>
    </location>
</feature>
<sequence>MKDNFSHFCELVPCDSPTSEVTVKGLVAWHSRFGIPSQWLSDNGSHFTNQVMTELCKRLKCQQNFVVAYGPWVNGSVERANRDILQVLKTMILEYRISHQDWMYLVPLVQANMNHSPVASLANRAPIELRYGVVQPIVYSGNEIMLFDIMCVMLRDLHRIKSPNVSATVFSELHRFLNDKADTVPLSSSYSAQPRFAEQSVEVAPGSSNDAGSLCADDDNGGESSRDPFNSGRKSCKKRRDKYERLREVLDERAEATFAREETQRLEMQERRAQHDERMELMRDLLRAISKAPESL</sequence>
<keyword evidence="4" id="KW-1185">Reference proteome</keyword>
<proteinExistence type="predicted"/>
<dbReference type="Proteomes" id="UP001165121">
    <property type="component" value="Unassembled WGS sequence"/>
</dbReference>
<dbReference type="Pfam" id="PF00665">
    <property type="entry name" value="rve"/>
    <property type="match status" value="1"/>
</dbReference>
<organism evidence="3 4">
    <name type="scientific">Phytophthora fragariaefolia</name>
    <dbReference type="NCBI Taxonomy" id="1490495"/>
    <lineage>
        <taxon>Eukaryota</taxon>
        <taxon>Sar</taxon>
        <taxon>Stramenopiles</taxon>
        <taxon>Oomycota</taxon>
        <taxon>Peronosporomycetes</taxon>
        <taxon>Peronosporales</taxon>
        <taxon>Peronosporaceae</taxon>
        <taxon>Phytophthora</taxon>
    </lineage>
</organism>
<dbReference type="AlphaFoldDB" id="A0A9W6YGX3"/>
<dbReference type="OrthoDB" id="113955at2759"/>
<dbReference type="Gene3D" id="3.30.420.10">
    <property type="entry name" value="Ribonuclease H-like superfamily/Ribonuclease H"/>
    <property type="match status" value="1"/>
</dbReference>
<gene>
    <name evidence="3" type="ORF">Pfra01_002743600</name>
</gene>
<protein>
    <submittedName>
        <fullName evidence="3">Unnamed protein product</fullName>
    </submittedName>
</protein>
<dbReference type="InterPro" id="IPR036397">
    <property type="entry name" value="RNaseH_sf"/>
</dbReference>
<dbReference type="GO" id="GO:0015074">
    <property type="term" value="P:DNA integration"/>
    <property type="evidence" value="ECO:0007669"/>
    <property type="project" value="InterPro"/>
</dbReference>
<reference evidence="3" key="1">
    <citation type="submission" date="2023-04" db="EMBL/GenBank/DDBJ databases">
        <title>Phytophthora fragariaefolia NBRC 109709.</title>
        <authorList>
            <person name="Ichikawa N."/>
            <person name="Sato H."/>
            <person name="Tonouchi N."/>
        </authorList>
    </citation>
    <scope>NUCLEOTIDE SEQUENCE</scope>
    <source>
        <strain evidence="3">NBRC 109709</strain>
    </source>
</reference>
<dbReference type="GO" id="GO:0003676">
    <property type="term" value="F:nucleic acid binding"/>
    <property type="evidence" value="ECO:0007669"/>
    <property type="project" value="InterPro"/>
</dbReference>
<dbReference type="PROSITE" id="PS50994">
    <property type="entry name" value="INTEGRASE"/>
    <property type="match status" value="1"/>
</dbReference>
<evidence type="ECO:0000313" key="3">
    <source>
        <dbReference type="EMBL" id="GMF62878.1"/>
    </source>
</evidence>
<dbReference type="PANTHER" id="PTHR37984">
    <property type="entry name" value="PROTEIN CBG26694"/>
    <property type="match status" value="1"/>
</dbReference>
<name>A0A9W6YGX3_9STRA</name>
<feature type="region of interest" description="Disordered" evidence="1">
    <location>
        <begin position="203"/>
        <end position="240"/>
    </location>
</feature>